<dbReference type="Proteomes" id="UP000823615">
    <property type="component" value="Unassembled WGS sequence"/>
</dbReference>
<dbReference type="InterPro" id="IPR000620">
    <property type="entry name" value="EamA_dom"/>
</dbReference>
<feature type="transmembrane region" description="Helical" evidence="5">
    <location>
        <begin position="38"/>
        <end position="54"/>
    </location>
</feature>
<evidence type="ECO:0000256" key="5">
    <source>
        <dbReference type="SAM" id="Phobius"/>
    </source>
</evidence>
<evidence type="ECO:0000256" key="4">
    <source>
        <dbReference type="ARBA" id="ARBA00023136"/>
    </source>
</evidence>
<organism evidence="7 8">
    <name type="scientific">Candidatus Ornithospirochaeta stercoripullorum</name>
    <dbReference type="NCBI Taxonomy" id="2840899"/>
    <lineage>
        <taxon>Bacteria</taxon>
        <taxon>Pseudomonadati</taxon>
        <taxon>Spirochaetota</taxon>
        <taxon>Spirochaetia</taxon>
        <taxon>Spirochaetales</taxon>
        <taxon>Spirochaetaceae</taxon>
        <taxon>Spirochaetaceae incertae sedis</taxon>
        <taxon>Candidatus Ornithospirochaeta</taxon>
    </lineage>
</organism>
<dbReference type="PANTHER" id="PTHR22911:SF6">
    <property type="entry name" value="SOLUTE CARRIER FAMILY 35 MEMBER G1"/>
    <property type="match status" value="1"/>
</dbReference>
<dbReference type="SUPFAM" id="SSF103481">
    <property type="entry name" value="Multidrug resistance efflux transporter EmrE"/>
    <property type="match status" value="2"/>
</dbReference>
<feature type="transmembrane region" description="Helical" evidence="5">
    <location>
        <begin position="97"/>
        <end position="115"/>
    </location>
</feature>
<evidence type="ECO:0000259" key="6">
    <source>
        <dbReference type="Pfam" id="PF00892"/>
    </source>
</evidence>
<reference evidence="7" key="1">
    <citation type="submission" date="2020-10" db="EMBL/GenBank/DDBJ databases">
        <authorList>
            <person name="Gilroy R."/>
        </authorList>
    </citation>
    <scope>NUCLEOTIDE SEQUENCE</scope>
    <source>
        <strain evidence="7">7293</strain>
    </source>
</reference>
<feature type="domain" description="EamA" evidence="6">
    <location>
        <begin position="6"/>
        <end position="137"/>
    </location>
</feature>
<gene>
    <name evidence="7" type="ORF">IAA97_04560</name>
</gene>
<evidence type="ECO:0000256" key="1">
    <source>
        <dbReference type="ARBA" id="ARBA00004141"/>
    </source>
</evidence>
<evidence type="ECO:0000256" key="2">
    <source>
        <dbReference type="ARBA" id="ARBA00022692"/>
    </source>
</evidence>
<dbReference type="AlphaFoldDB" id="A0A9D9E039"/>
<keyword evidence="2 5" id="KW-0812">Transmembrane</keyword>
<accession>A0A9D9E039</accession>
<evidence type="ECO:0000313" key="8">
    <source>
        <dbReference type="Proteomes" id="UP000823615"/>
    </source>
</evidence>
<feature type="transmembrane region" description="Helical" evidence="5">
    <location>
        <begin position="238"/>
        <end position="255"/>
    </location>
</feature>
<dbReference type="GO" id="GO:0016020">
    <property type="term" value="C:membrane"/>
    <property type="evidence" value="ECO:0007669"/>
    <property type="project" value="UniProtKB-SubCell"/>
</dbReference>
<evidence type="ECO:0000313" key="7">
    <source>
        <dbReference type="EMBL" id="MBO8436230.1"/>
    </source>
</evidence>
<protein>
    <submittedName>
        <fullName evidence="7">DMT family transporter</fullName>
    </submittedName>
</protein>
<comment type="subcellular location">
    <subcellularLocation>
        <location evidence="1">Membrane</location>
        <topology evidence="1">Multi-pass membrane protein</topology>
    </subcellularLocation>
</comment>
<feature type="transmembrane region" description="Helical" evidence="5">
    <location>
        <begin position="178"/>
        <end position="200"/>
    </location>
</feature>
<feature type="transmembrane region" description="Helical" evidence="5">
    <location>
        <begin position="147"/>
        <end position="166"/>
    </location>
</feature>
<dbReference type="InterPro" id="IPR037185">
    <property type="entry name" value="EmrE-like"/>
</dbReference>
<name>A0A9D9E039_9SPIO</name>
<feature type="transmembrane region" description="Helical" evidence="5">
    <location>
        <begin position="206"/>
        <end position="226"/>
    </location>
</feature>
<evidence type="ECO:0000256" key="3">
    <source>
        <dbReference type="ARBA" id="ARBA00022989"/>
    </source>
</evidence>
<dbReference type="EMBL" id="JADIMT010000055">
    <property type="protein sequence ID" value="MBO8436230.1"/>
    <property type="molecule type" value="Genomic_DNA"/>
</dbReference>
<dbReference type="Pfam" id="PF00892">
    <property type="entry name" value="EamA"/>
    <property type="match status" value="1"/>
</dbReference>
<keyword evidence="3 5" id="KW-1133">Transmembrane helix</keyword>
<proteinExistence type="predicted"/>
<feature type="transmembrane region" description="Helical" evidence="5">
    <location>
        <begin position="122"/>
        <end position="141"/>
    </location>
</feature>
<feature type="transmembrane region" description="Helical" evidence="5">
    <location>
        <begin position="261"/>
        <end position="279"/>
    </location>
</feature>
<feature type="transmembrane region" description="Helical" evidence="5">
    <location>
        <begin position="66"/>
        <end position="85"/>
    </location>
</feature>
<sequence>MDRRIKGILCILSSAFCFAMMNMFVRLAGDIPSIEKSFFRNFIAALVAFVLVLKERKSISVHKKDIPLLLLRSATGTVGILGNFYAVDHLILSDATMLNKMAPFFTLLFSLLFLKEKIKPKVALIVLGAFIGSLFVIKPTFQNVNLGASLIGFLGGLGAGSAYTCVRALGKRGVSGPVVVLFFSVFSCLVTVPYMIFSFVPMEITQLFILLLAGLAAAGGQFSITATYRYAPAREISVYDYSQVIFTALIGWFVFSQIPDALSLIGYAVIILMALLMFLSERKES</sequence>
<dbReference type="PANTHER" id="PTHR22911">
    <property type="entry name" value="ACYL-MALONYL CONDENSING ENZYME-RELATED"/>
    <property type="match status" value="1"/>
</dbReference>
<comment type="caution">
    <text evidence="7">The sequence shown here is derived from an EMBL/GenBank/DDBJ whole genome shotgun (WGS) entry which is preliminary data.</text>
</comment>
<keyword evidence="4 5" id="KW-0472">Membrane</keyword>
<reference evidence="7" key="2">
    <citation type="journal article" date="2021" name="PeerJ">
        <title>Extensive microbial diversity within the chicken gut microbiome revealed by metagenomics and culture.</title>
        <authorList>
            <person name="Gilroy R."/>
            <person name="Ravi A."/>
            <person name="Getino M."/>
            <person name="Pursley I."/>
            <person name="Horton D.L."/>
            <person name="Alikhan N.F."/>
            <person name="Baker D."/>
            <person name="Gharbi K."/>
            <person name="Hall N."/>
            <person name="Watson M."/>
            <person name="Adriaenssens E.M."/>
            <person name="Foster-Nyarko E."/>
            <person name="Jarju S."/>
            <person name="Secka A."/>
            <person name="Antonio M."/>
            <person name="Oren A."/>
            <person name="Chaudhuri R.R."/>
            <person name="La Ragione R."/>
            <person name="Hildebrand F."/>
            <person name="Pallen M.J."/>
        </authorList>
    </citation>
    <scope>NUCLEOTIDE SEQUENCE</scope>
    <source>
        <strain evidence="7">7293</strain>
    </source>
</reference>